<dbReference type="EMBL" id="KZ995099">
    <property type="protein sequence ID" value="RKO91368.1"/>
    <property type="molecule type" value="Genomic_DNA"/>
</dbReference>
<dbReference type="Gene3D" id="2.40.50.140">
    <property type="entry name" value="Nucleic acid-binding proteins"/>
    <property type="match status" value="1"/>
</dbReference>
<dbReference type="GO" id="GO:0005665">
    <property type="term" value="C:RNA polymerase II, core complex"/>
    <property type="evidence" value="ECO:0007669"/>
    <property type="project" value="TreeGrafter"/>
</dbReference>
<reference evidence="5" key="1">
    <citation type="journal article" date="2018" name="Nat. Microbiol.">
        <title>Leveraging single-cell genomics to expand the fungal tree of life.</title>
        <authorList>
            <person name="Ahrendt S.R."/>
            <person name="Quandt C.A."/>
            <person name="Ciobanu D."/>
            <person name="Clum A."/>
            <person name="Salamov A."/>
            <person name="Andreopoulos B."/>
            <person name="Cheng J.F."/>
            <person name="Woyke T."/>
            <person name="Pelin A."/>
            <person name="Henrissat B."/>
            <person name="Reynolds N.K."/>
            <person name="Benny G.L."/>
            <person name="Smith M.E."/>
            <person name="James T.Y."/>
            <person name="Grigoriev I.V."/>
        </authorList>
    </citation>
    <scope>NUCLEOTIDE SEQUENCE [LARGE SCALE GENOMIC DNA]</scope>
</reference>
<proteinExistence type="inferred from homology"/>
<evidence type="ECO:0000313" key="4">
    <source>
        <dbReference type="EMBL" id="RKO91368.1"/>
    </source>
</evidence>
<evidence type="ECO:0000256" key="3">
    <source>
        <dbReference type="ARBA" id="ARBA00023242"/>
    </source>
</evidence>
<comment type="subcellular location">
    <subcellularLocation>
        <location evidence="1">Nucleus</location>
    </subcellularLocation>
</comment>
<dbReference type="PANTHER" id="PTHR10917">
    <property type="entry name" value="DNA-DIRECTED RNA POLYMERASES I, II, AND III SUBUNIT RPABC3"/>
    <property type="match status" value="1"/>
</dbReference>
<dbReference type="InterPro" id="IPR005570">
    <property type="entry name" value="RPABC3"/>
</dbReference>
<dbReference type="OrthoDB" id="20018at2759"/>
<dbReference type="GO" id="GO:0006351">
    <property type="term" value="P:DNA-templated transcription"/>
    <property type="evidence" value="ECO:0007669"/>
    <property type="project" value="InterPro"/>
</dbReference>
<gene>
    <name evidence="4" type="ORF">BDK51DRAFT_22077</name>
</gene>
<dbReference type="SMART" id="SM00658">
    <property type="entry name" value="RPOL8c"/>
    <property type="match status" value="1"/>
</dbReference>
<dbReference type="GO" id="GO:0005666">
    <property type="term" value="C:RNA polymerase III complex"/>
    <property type="evidence" value="ECO:0007669"/>
    <property type="project" value="TreeGrafter"/>
</dbReference>
<sequence length="180" mass="20287">MLKVSEKHRSLGCSLREILAEPSRSYHSRPPPVASQNQRFSEMFEVTEIDPHGKKFDRVSRITAKCENVAMDLILDVNTEIYPMAEAEKFTLTLASSLALDGTTGDVSKKEAWRETPGERTLADDYEYVMYGKVYNYDDSGGTKVSVYASYGGLLMCLAGDYRQLQDISVGQHLYLLLRK</sequence>
<organism evidence="4 5">
    <name type="scientific">Blyttiomyces helicus</name>
    <dbReference type="NCBI Taxonomy" id="388810"/>
    <lineage>
        <taxon>Eukaryota</taxon>
        <taxon>Fungi</taxon>
        <taxon>Fungi incertae sedis</taxon>
        <taxon>Chytridiomycota</taxon>
        <taxon>Chytridiomycota incertae sedis</taxon>
        <taxon>Chytridiomycetes</taxon>
        <taxon>Chytridiomycetes incertae sedis</taxon>
        <taxon>Blyttiomyces</taxon>
    </lineage>
</organism>
<dbReference type="AlphaFoldDB" id="A0A4P9WIU1"/>
<evidence type="ECO:0000256" key="1">
    <source>
        <dbReference type="ARBA" id="ARBA00004123"/>
    </source>
</evidence>
<dbReference type="Pfam" id="PF03870">
    <property type="entry name" value="RNA_pol_Rpb8"/>
    <property type="match status" value="1"/>
</dbReference>
<keyword evidence="3" id="KW-0539">Nucleus</keyword>
<protein>
    <submittedName>
        <fullName evidence="4">RNA polymerase Rpb8-domain-containing protein</fullName>
    </submittedName>
</protein>
<dbReference type="Proteomes" id="UP000269721">
    <property type="component" value="Unassembled WGS sequence"/>
</dbReference>
<dbReference type="PIRSF" id="PIRSF000779">
    <property type="entry name" value="RNA_pol_Rpb8"/>
    <property type="match status" value="1"/>
</dbReference>
<dbReference type="GO" id="GO:0005736">
    <property type="term" value="C:RNA polymerase I complex"/>
    <property type="evidence" value="ECO:0007669"/>
    <property type="project" value="TreeGrafter"/>
</dbReference>
<name>A0A4P9WIU1_9FUNG</name>
<dbReference type="GO" id="GO:0003899">
    <property type="term" value="F:DNA-directed RNA polymerase activity"/>
    <property type="evidence" value="ECO:0007669"/>
    <property type="project" value="InterPro"/>
</dbReference>
<comment type="similarity">
    <text evidence="2">Belongs to the eukaryotic RPB8 RNA polymerase subunit family.</text>
</comment>
<keyword evidence="5" id="KW-1185">Reference proteome</keyword>
<dbReference type="PANTHER" id="PTHR10917:SF0">
    <property type="entry name" value="DNA-DIRECTED RNA POLYMERASES I, II, AND III SUBUNIT RPABC3"/>
    <property type="match status" value="1"/>
</dbReference>
<evidence type="ECO:0000313" key="5">
    <source>
        <dbReference type="Proteomes" id="UP000269721"/>
    </source>
</evidence>
<dbReference type="SUPFAM" id="SSF50249">
    <property type="entry name" value="Nucleic acid-binding proteins"/>
    <property type="match status" value="1"/>
</dbReference>
<evidence type="ECO:0000256" key="2">
    <source>
        <dbReference type="ARBA" id="ARBA00008912"/>
    </source>
</evidence>
<dbReference type="FunFam" id="2.40.50.140:FF:000191">
    <property type="entry name" value="DNA-directed RNA polymerases I, II, and III subunit RPABC3"/>
    <property type="match status" value="1"/>
</dbReference>
<dbReference type="InterPro" id="IPR012340">
    <property type="entry name" value="NA-bd_OB-fold"/>
</dbReference>
<accession>A0A4P9WIU1</accession>